<dbReference type="Pfam" id="PF08401">
    <property type="entry name" value="ArdcN"/>
    <property type="match status" value="1"/>
</dbReference>
<evidence type="ECO:0000313" key="5">
    <source>
        <dbReference type="Proteomes" id="UP000249082"/>
    </source>
</evidence>
<feature type="region of interest" description="Disordered" evidence="1">
    <location>
        <begin position="1"/>
        <end position="84"/>
    </location>
</feature>
<evidence type="ECO:0000313" key="4">
    <source>
        <dbReference type="EMBL" id="PZQ50564.1"/>
    </source>
</evidence>
<evidence type="ECO:0000259" key="2">
    <source>
        <dbReference type="Pfam" id="PF08401"/>
    </source>
</evidence>
<evidence type="ECO:0000259" key="3">
    <source>
        <dbReference type="Pfam" id="PF18818"/>
    </source>
</evidence>
<dbReference type="GO" id="GO:0003697">
    <property type="term" value="F:single-stranded DNA binding"/>
    <property type="evidence" value="ECO:0007669"/>
    <property type="project" value="InterPro"/>
</dbReference>
<feature type="compositionally biased region" description="Basic and acidic residues" evidence="1">
    <location>
        <begin position="74"/>
        <end position="84"/>
    </location>
</feature>
<dbReference type="Proteomes" id="UP000249082">
    <property type="component" value="Unassembled WGS sequence"/>
</dbReference>
<protein>
    <recommendedName>
        <fullName evidence="6">DUF1738 domain-containing protein</fullName>
    </recommendedName>
</protein>
<accession>A0A2W5NBW8</accession>
<feature type="domain" description="Polyvalent protein metallopeptidase" evidence="3">
    <location>
        <begin position="248"/>
        <end position="327"/>
    </location>
</feature>
<evidence type="ECO:0000256" key="1">
    <source>
        <dbReference type="SAM" id="MobiDB-lite"/>
    </source>
</evidence>
<reference evidence="4 5" key="1">
    <citation type="submission" date="2017-08" db="EMBL/GenBank/DDBJ databases">
        <title>Infants hospitalized years apart are colonized by the same room-sourced microbial strains.</title>
        <authorList>
            <person name="Brooks B."/>
            <person name="Olm M.R."/>
            <person name="Firek B.A."/>
            <person name="Baker R."/>
            <person name="Thomas B.C."/>
            <person name="Morowitz M.J."/>
            <person name="Banfield J.F."/>
        </authorList>
    </citation>
    <scope>NUCLEOTIDE SEQUENCE [LARGE SCALE GENOMIC DNA]</scope>
    <source>
        <strain evidence="4">S2_005_002_R2_33</strain>
    </source>
</reference>
<dbReference type="InterPro" id="IPR013610">
    <property type="entry name" value="ArdC_N"/>
</dbReference>
<organism evidence="4 5">
    <name type="scientific">Novosphingobium pentaromativorans</name>
    <dbReference type="NCBI Taxonomy" id="205844"/>
    <lineage>
        <taxon>Bacteria</taxon>
        <taxon>Pseudomonadati</taxon>
        <taxon>Pseudomonadota</taxon>
        <taxon>Alphaproteobacteria</taxon>
        <taxon>Sphingomonadales</taxon>
        <taxon>Sphingomonadaceae</taxon>
        <taxon>Novosphingobium</taxon>
    </lineage>
</organism>
<gene>
    <name evidence="4" type="ORF">DI555_22825</name>
</gene>
<evidence type="ECO:0008006" key="6">
    <source>
        <dbReference type="Google" id="ProtNLM"/>
    </source>
</evidence>
<dbReference type="EMBL" id="QFPX01000037">
    <property type="protein sequence ID" value="PZQ50564.1"/>
    <property type="molecule type" value="Genomic_DNA"/>
</dbReference>
<feature type="non-terminal residue" evidence="4">
    <location>
        <position position="358"/>
    </location>
</feature>
<feature type="domain" description="N-terminal" evidence="2">
    <location>
        <begin position="86"/>
        <end position="220"/>
    </location>
</feature>
<sequence length="358" mass="38402">MRSNRKVPQCARPQDQVRGVVGSDRQGDGGNADPVRVGVRERGLSEGVDKPVHNLGHNPDGNLGGNSAGSPSAGRRDTRKKEARASLYDEVTARIIAELEAGRIPWVQPWSSAACGGPGETGAGGAGAVPCLPRNALTSRSYSGINILLLWASALAAGWERPGWLTFRQAIAAGGNVRKGEHGTQVVYADRFTPETEKQRARESGGEARSVAFLKRFTVFNVAQCEGLPDDILPQPVALPEREIVPVAEALIAASGVDFRIGGDKAFYAPGADFVQVPPQQAFHDQVNYYRTCLHELTHATGHKSRLGRDLANGFGSKDYAREELVVRRVGANKGVKTCLLDSWENPCVPDLPVPVMN</sequence>
<dbReference type="InterPro" id="IPR041459">
    <property type="entry name" value="MPTase-PolyVal"/>
</dbReference>
<comment type="caution">
    <text evidence="4">The sequence shown here is derived from an EMBL/GenBank/DDBJ whole genome shotgun (WGS) entry which is preliminary data.</text>
</comment>
<proteinExistence type="predicted"/>
<dbReference type="AlphaFoldDB" id="A0A2W5NBW8"/>
<dbReference type="Pfam" id="PF18818">
    <property type="entry name" value="MPTase-PolyVal"/>
    <property type="match status" value="1"/>
</dbReference>
<name>A0A2W5NBW8_9SPHN</name>
<feature type="compositionally biased region" description="Basic and acidic residues" evidence="1">
    <location>
        <begin position="38"/>
        <end position="52"/>
    </location>
</feature>